<feature type="modified residue" description="4-aspartylphosphate" evidence="4">
    <location>
        <position position="71"/>
    </location>
</feature>
<dbReference type="CDD" id="cd00082">
    <property type="entry name" value="HisKA"/>
    <property type="match status" value="1"/>
</dbReference>
<dbReference type="SMART" id="SM00091">
    <property type="entry name" value="PAS"/>
    <property type="match status" value="2"/>
</dbReference>
<dbReference type="InterPro" id="IPR000700">
    <property type="entry name" value="PAS-assoc_C"/>
</dbReference>
<dbReference type="PROSITE" id="PS50110">
    <property type="entry name" value="RESPONSE_REGULATORY"/>
    <property type="match status" value="1"/>
</dbReference>
<dbReference type="Gene3D" id="3.30.450.20">
    <property type="entry name" value="PAS domain"/>
    <property type="match status" value="2"/>
</dbReference>
<dbReference type="SMART" id="SM00387">
    <property type="entry name" value="HATPase_c"/>
    <property type="match status" value="1"/>
</dbReference>
<dbReference type="SMART" id="SM00086">
    <property type="entry name" value="PAC"/>
    <property type="match status" value="1"/>
</dbReference>
<dbReference type="PROSITE" id="PS50112">
    <property type="entry name" value="PAS"/>
    <property type="match status" value="2"/>
</dbReference>
<feature type="domain" description="PAS" evidence="7">
    <location>
        <begin position="269"/>
        <end position="336"/>
    </location>
</feature>
<dbReference type="CDD" id="cd00075">
    <property type="entry name" value="HATPase"/>
    <property type="match status" value="1"/>
</dbReference>
<feature type="domain" description="Histidine kinase" evidence="5">
    <location>
        <begin position="402"/>
        <end position="588"/>
    </location>
</feature>
<proteinExistence type="predicted"/>
<dbReference type="InterPro" id="IPR001610">
    <property type="entry name" value="PAC"/>
</dbReference>
<dbReference type="InterPro" id="IPR003594">
    <property type="entry name" value="HATPase_dom"/>
</dbReference>
<dbReference type="InterPro" id="IPR035965">
    <property type="entry name" value="PAS-like_dom_sf"/>
</dbReference>
<feature type="domain" description="PAC" evidence="8">
    <location>
        <begin position="337"/>
        <end position="391"/>
    </location>
</feature>
<keyword evidence="1" id="KW-0285">Flavoprotein</keyword>
<accession>A0AAV3T365</accession>
<dbReference type="InterPro" id="IPR003661">
    <property type="entry name" value="HisK_dim/P_dom"/>
</dbReference>
<evidence type="ECO:0000256" key="1">
    <source>
        <dbReference type="ARBA" id="ARBA00022630"/>
    </source>
</evidence>
<dbReference type="SMART" id="SM00448">
    <property type="entry name" value="REC"/>
    <property type="match status" value="1"/>
</dbReference>
<evidence type="ECO:0000259" key="5">
    <source>
        <dbReference type="PROSITE" id="PS50109"/>
    </source>
</evidence>
<keyword evidence="10" id="KW-1185">Reference proteome</keyword>
<dbReference type="PANTHER" id="PTHR47429">
    <property type="entry name" value="PROTEIN TWIN LOV 1"/>
    <property type="match status" value="1"/>
</dbReference>
<evidence type="ECO:0000256" key="2">
    <source>
        <dbReference type="ARBA" id="ARBA00022643"/>
    </source>
</evidence>
<dbReference type="Pfam" id="PF00512">
    <property type="entry name" value="HisKA"/>
    <property type="match status" value="1"/>
</dbReference>
<dbReference type="CDD" id="cd00130">
    <property type="entry name" value="PAS"/>
    <property type="match status" value="2"/>
</dbReference>
<evidence type="ECO:0000259" key="6">
    <source>
        <dbReference type="PROSITE" id="PS50110"/>
    </source>
</evidence>
<dbReference type="InterPro" id="IPR011006">
    <property type="entry name" value="CheY-like_superfamily"/>
</dbReference>
<dbReference type="InterPro" id="IPR036097">
    <property type="entry name" value="HisK_dim/P_sf"/>
</dbReference>
<dbReference type="Proteomes" id="UP001500194">
    <property type="component" value="Unassembled WGS sequence"/>
</dbReference>
<keyword evidence="4" id="KW-0597">Phosphoprotein</keyword>
<dbReference type="InterPro" id="IPR013656">
    <property type="entry name" value="PAS_4"/>
</dbReference>
<feature type="domain" description="PAS" evidence="7">
    <location>
        <begin position="153"/>
        <end position="190"/>
    </location>
</feature>
<dbReference type="InterPro" id="IPR000014">
    <property type="entry name" value="PAS"/>
</dbReference>
<dbReference type="PANTHER" id="PTHR47429:SF2">
    <property type="entry name" value="PROTEIN TWIN LOV 1"/>
    <property type="match status" value="1"/>
</dbReference>
<feature type="domain" description="Response regulatory" evidence="6">
    <location>
        <begin position="20"/>
        <end position="136"/>
    </location>
</feature>
<gene>
    <name evidence="9" type="ORF">GCM10009019_21550</name>
</gene>
<dbReference type="SUPFAM" id="SSF52172">
    <property type="entry name" value="CheY-like"/>
    <property type="match status" value="1"/>
</dbReference>
<evidence type="ECO:0000256" key="4">
    <source>
        <dbReference type="PROSITE-ProRule" id="PRU00169"/>
    </source>
</evidence>
<evidence type="ECO:0000256" key="3">
    <source>
        <dbReference type="ARBA" id="ARBA00022991"/>
    </source>
</evidence>
<evidence type="ECO:0000313" key="9">
    <source>
        <dbReference type="EMBL" id="GAA0657144.1"/>
    </source>
</evidence>
<dbReference type="SUPFAM" id="SSF47384">
    <property type="entry name" value="Homodimeric domain of signal transducing histidine kinase"/>
    <property type="match status" value="1"/>
</dbReference>
<dbReference type="PROSITE" id="PS50113">
    <property type="entry name" value="PAC"/>
    <property type="match status" value="1"/>
</dbReference>
<dbReference type="Pfam" id="PF08448">
    <property type="entry name" value="PAS_4"/>
    <property type="match status" value="1"/>
</dbReference>
<evidence type="ECO:0000313" key="10">
    <source>
        <dbReference type="Proteomes" id="UP001500194"/>
    </source>
</evidence>
<keyword evidence="3" id="KW-0157">Chromophore</keyword>
<dbReference type="GeneID" id="68573166"/>
<dbReference type="InterPro" id="IPR005467">
    <property type="entry name" value="His_kinase_dom"/>
</dbReference>
<reference evidence="9 10" key="1">
    <citation type="journal article" date="2019" name="Int. J. Syst. Evol. Microbiol.">
        <title>The Global Catalogue of Microorganisms (GCM) 10K type strain sequencing project: providing services to taxonomists for standard genome sequencing and annotation.</title>
        <authorList>
            <consortium name="The Broad Institute Genomics Platform"/>
            <consortium name="The Broad Institute Genome Sequencing Center for Infectious Disease"/>
            <person name="Wu L."/>
            <person name="Ma J."/>
        </authorList>
    </citation>
    <scope>NUCLEOTIDE SEQUENCE [LARGE SCALE GENOMIC DNA]</scope>
    <source>
        <strain evidence="9 10">JCM 16327</strain>
    </source>
</reference>
<dbReference type="Pfam" id="PF13426">
    <property type="entry name" value="PAS_9"/>
    <property type="match status" value="1"/>
</dbReference>
<keyword evidence="2" id="KW-0288">FMN</keyword>
<dbReference type="Pfam" id="PF02518">
    <property type="entry name" value="HATPase_c"/>
    <property type="match status" value="1"/>
</dbReference>
<evidence type="ECO:0000259" key="7">
    <source>
        <dbReference type="PROSITE" id="PS50112"/>
    </source>
</evidence>
<evidence type="ECO:0000259" key="8">
    <source>
        <dbReference type="PROSITE" id="PS50113"/>
    </source>
</evidence>
<dbReference type="SUPFAM" id="SSF55785">
    <property type="entry name" value="PYP-like sensor domain (PAS domain)"/>
    <property type="match status" value="2"/>
</dbReference>
<dbReference type="Gene3D" id="1.10.287.130">
    <property type="match status" value="1"/>
</dbReference>
<comment type="caution">
    <text evidence="9">The sequence shown here is derived from an EMBL/GenBank/DDBJ whole genome shotgun (WGS) entry which is preliminary data.</text>
</comment>
<dbReference type="Gene3D" id="3.40.50.2300">
    <property type="match status" value="1"/>
</dbReference>
<dbReference type="Gene3D" id="3.30.565.10">
    <property type="entry name" value="Histidine kinase-like ATPase, C-terminal domain"/>
    <property type="match status" value="1"/>
</dbReference>
<evidence type="ECO:0008006" key="11">
    <source>
        <dbReference type="Google" id="ProtNLM"/>
    </source>
</evidence>
<name>A0AAV3T365_9EURY</name>
<organism evidence="9 10">
    <name type="scientific">Salarchaeum japonicum</name>
    <dbReference type="NCBI Taxonomy" id="555573"/>
    <lineage>
        <taxon>Archaea</taxon>
        <taxon>Methanobacteriati</taxon>
        <taxon>Methanobacteriota</taxon>
        <taxon>Stenosarchaea group</taxon>
        <taxon>Halobacteria</taxon>
        <taxon>Halobacteriales</taxon>
        <taxon>Halobacteriaceae</taxon>
    </lineage>
</organism>
<dbReference type="AlphaFoldDB" id="A0AAV3T365"/>
<dbReference type="SMART" id="SM00388">
    <property type="entry name" value="HisKA"/>
    <property type="match status" value="1"/>
</dbReference>
<sequence length="595" mass="66255">MASSPLNDIVSFSPDNRTIRVLLVDDDEATVELSTRFLERELDDVTITGVSDPSEVRDHIQEREYDCIVSDYDMPESNGLDLLHSLRADDCQVPFVLFTGKGNEEIASRAISAGVDEYLQKDGADVYPVLANKIETLVEKHWAESQVRQGFLAIESAQEGIGIIDADGTYRYLNPAYAEVYERTREELVGTHWSALYSREERARFETDILPELEATGSWRGRATGVTKSGRTVPERLVLTQLADGGHVCVVEDLTEEEDLLEDLAIRDRALDATSVGVVITDPTREDNPIVYVNEGFTEMTGYGREEAMGRNCRFLQGPETDPSTVRELREAVENEETVMTEILNYTKSGEPFWNLVEVSPVRDDAGETVNFVGFQRQITKRKERTIAIEEQLEWLHDFGQVLSHDLKTPLTVLKGNIELARDGDESRLDDARRAADRLSALISDLSNVMRQGDLVTDVEPVDIANVFRSWDAFETEPASLTVVESKRVLADERALVRLADNLVKNTVEHADADTAMRVGALPGGFYYEDDGPGIPVEERERVFKPGYTTKEDGTGFGMVSIKQIALAHGWTVSIGESDSGGARFEFTGVESPED</sequence>
<dbReference type="InterPro" id="IPR001789">
    <property type="entry name" value="Sig_transdc_resp-reg_receiver"/>
</dbReference>
<dbReference type="EMBL" id="BAAADU010000002">
    <property type="protein sequence ID" value="GAA0657144.1"/>
    <property type="molecule type" value="Genomic_DNA"/>
</dbReference>
<protein>
    <recommendedName>
        <fullName evidence="11">HTR-like protein</fullName>
    </recommendedName>
</protein>
<dbReference type="SUPFAM" id="SSF55874">
    <property type="entry name" value="ATPase domain of HSP90 chaperone/DNA topoisomerase II/histidine kinase"/>
    <property type="match status" value="1"/>
</dbReference>
<dbReference type="NCBIfam" id="TIGR00229">
    <property type="entry name" value="sensory_box"/>
    <property type="match status" value="2"/>
</dbReference>
<dbReference type="InterPro" id="IPR036890">
    <property type="entry name" value="HATPase_C_sf"/>
</dbReference>
<dbReference type="RefSeq" id="WP_227259752.1">
    <property type="nucleotide sequence ID" value="NZ_BAAADU010000002.1"/>
</dbReference>
<dbReference type="Pfam" id="PF00072">
    <property type="entry name" value="Response_reg"/>
    <property type="match status" value="1"/>
</dbReference>
<dbReference type="GO" id="GO:0000155">
    <property type="term" value="F:phosphorelay sensor kinase activity"/>
    <property type="evidence" value="ECO:0007669"/>
    <property type="project" value="InterPro"/>
</dbReference>
<dbReference type="PROSITE" id="PS50109">
    <property type="entry name" value="HIS_KIN"/>
    <property type="match status" value="1"/>
</dbReference>
<dbReference type="CDD" id="cd00156">
    <property type="entry name" value="REC"/>
    <property type="match status" value="1"/>
</dbReference>